<dbReference type="InterPro" id="IPR006113">
    <property type="entry name" value="6PGDH_Gnd/GntZ"/>
</dbReference>
<feature type="binding site" description="in other chain" evidence="14">
    <location>
        <position position="291"/>
    </location>
    <ligand>
        <name>substrate</name>
        <note>ligand shared between dimeric partners</note>
    </ligand>
</feature>
<name>A0A518BEE7_9BACT</name>
<evidence type="ECO:0000256" key="7">
    <source>
        <dbReference type="ARBA" id="ARBA00022857"/>
    </source>
</evidence>
<evidence type="ECO:0000313" key="18">
    <source>
        <dbReference type="EMBL" id="QDU65358.1"/>
    </source>
</evidence>
<evidence type="ECO:0000256" key="8">
    <source>
        <dbReference type="ARBA" id="ARBA00023002"/>
    </source>
</evidence>
<proteinExistence type="inferred from homology"/>
<dbReference type="InterPro" id="IPR013328">
    <property type="entry name" value="6PGD_dom2"/>
</dbReference>
<evidence type="ECO:0000256" key="13">
    <source>
        <dbReference type="PIRSR" id="PIRSR000109-1"/>
    </source>
</evidence>
<comment type="function">
    <text evidence="1 12">Catalyzes the oxidative decarboxylation of 6-phosphogluconate to ribulose 5-phosphate and CO(2), with concomitant reduction of NADP to NADPH.</text>
</comment>
<gene>
    <name evidence="18" type="primary">gnd</name>
    <name evidence="18" type="ORF">Pla133_04230</name>
</gene>
<feature type="binding site" evidence="15">
    <location>
        <begin position="77"/>
        <end position="79"/>
    </location>
    <ligand>
        <name>NADP(+)</name>
        <dbReference type="ChEBI" id="CHEBI:58349"/>
    </ligand>
</feature>
<evidence type="ECO:0000256" key="3">
    <source>
        <dbReference type="ARBA" id="ARBA00008419"/>
    </source>
</evidence>
<dbReference type="SUPFAM" id="SSF51735">
    <property type="entry name" value="NAD(P)-binding Rossmann-fold domains"/>
    <property type="match status" value="1"/>
</dbReference>
<dbReference type="GO" id="GO:0006098">
    <property type="term" value="P:pentose-phosphate shunt"/>
    <property type="evidence" value="ECO:0007669"/>
    <property type="project" value="UniProtKB-UniPathway"/>
</dbReference>
<dbReference type="PIRSF" id="PIRSF000109">
    <property type="entry name" value="6PGD"/>
    <property type="match status" value="1"/>
</dbReference>
<comment type="pathway">
    <text evidence="2 12 16">Carbohydrate degradation; pentose phosphate pathway; D-ribulose 5-phosphate from D-glucose 6-phosphate (oxidative stage): step 3/3.</text>
</comment>
<feature type="binding site" description="in other chain" evidence="14">
    <location>
        <begin position="188"/>
        <end position="189"/>
    </location>
    <ligand>
        <name>substrate</name>
        <note>ligand shared between dimeric partners</note>
    </ligand>
</feature>
<feature type="binding site" description="in other chain" evidence="14">
    <location>
        <position position="264"/>
    </location>
    <ligand>
        <name>substrate</name>
        <note>ligand shared between dimeric partners</note>
    </ligand>
</feature>
<evidence type="ECO:0000259" key="17">
    <source>
        <dbReference type="SMART" id="SM01350"/>
    </source>
</evidence>
<dbReference type="NCBIfam" id="NF006765">
    <property type="entry name" value="PRK09287.1"/>
    <property type="match status" value="1"/>
</dbReference>
<dbReference type="GO" id="GO:0019521">
    <property type="term" value="P:D-gluconate metabolic process"/>
    <property type="evidence" value="ECO:0007669"/>
    <property type="project" value="UniProtKB-KW"/>
</dbReference>
<dbReference type="PANTHER" id="PTHR11811">
    <property type="entry name" value="6-PHOSPHOGLUCONATE DEHYDROGENASE"/>
    <property type="match status" value="1"/>
</dbReference>
<dbReference type="InterPro" id="IPR006184">
    <property type="entry name" value="6PGdom_BS"/>
</dbReference>
<dbReference type="GO" id="GO:0050661">
    <property type="term" value="F:NADP binding"/>
    <property type="evidence" value="ECO:0007669"/>
    <property type="project" value="InterPro"/>
</dbReference>
<dbReference type="KEGG" id="pbap:Pla133_04230"/>
<evidence type="ECO:0000256" key="11">
    <source>
        <dbReference type="ARBA" id="ARBA00048640"/>
    </source>
</evidence>
<evidence type="ECO:0000256" key="4">
    <source>
        <dbReference type="ARBA" id="ARBA00011738"/>
    </source>
</evidence>
<dbReference type="Gene3D" id="3.40.50.720">
    <property type="entry name" value="NAD(P)-binding Rossmann-like Domain"/>
    <property type="match status" value="1"/>
</dbReference>
<keyword evidence="19" id="KW-1185">Reference proteome</keyword>
<dbReference type="PROSITE" id="PS00461">
    <property type="entry name" value="6PGD"/>
    <property type="match status" value="1"/>
</dbReference>
<feature type="binding site" evidence="15">
    <location>
        <begin position="13"/>
        <end position="18"/>
    </location>
    <ligand>
        <name>NADP(+)</name>
        <dbReference type="ChEBI" id="CHEBI:58349"/>
    </ligand>
</feature>
<feature type="binding site" evidence="15">
    <location>
        <position position="105"/>
    </location>
    <ligand>
        <name>NADP(+)</name>
        <dbReference type="ChEBI" id="CHEBI:58349"/>
    </ligand>
</feature>
<feature type="binding site" evidence="15">
    <location>
        <begin position="36"/>
        <end position="38"/>
    </location>
    <ligand>
        <name>NADP(+)</name>
        <dbReference type="ChEBI" id="CHEBI:58349"/>
    </ligand>
</feature>
<dbReference type="InterPro" id="IPR006115">
    <property type="entry name" value="6PGDH_NADP-bd"/>
</dbReference>
<dbReference type="Pfam" id="PF00393">
    <property type="entry name" value="6PGD"/>
    <property type="match status" value="1"/>
</dbReference>
<evidence type="ECO:0000256" key="1">
    <source>
        <dbReference type="ARBA" id="ARBA00002526"/>
    </source>
</evidence>
<dbReference type="NCBIfam" id="TIGR00873">
    <property type="entry name" value="gnd"/>
    <property type="match status" value="1"/>
</dbReference>
<dbReference type="Pfam" id="PF03446">
    <property type="entry name" value="NAD_binding_2"/>
    <property type="match status" value="1"/>
</dbReference>
<keyword evidence="8 12" id="KW-0560">Oxidoreductase</keyword>
<feature type="binding site" evidence="14">
    <location>
        <position position="446"/>
    </location>
    <ligand>
        <name>substrate</name>
        <note>ligand shared between dimeric partners</note>
    </ligand>
</feature>
<dbReference type="InterPro" id="IPR006114">
    <property type="entry name" value="6PGDH_C"/>
</dbReference>
<dbReference type="SMART" id="SM01350">
    <property type="entry name" value="6PGD"/>
    <property type="match status" value="1"/>
</dbReference>
<reference evidence="18 19" key="1">
    <citation type="submission" date="2019-02" db="EMBL/GenBank/DDBJ databases">
        <title>Deep-cultivation of Planctomycetes and their phenomic and genomic characterization uncovers novel biology.</title>
        <authorList>
            <person name="Wiegand S."/>
            <person name="Jogler M."/>
            <person name="Boedeker C."/>
            <person name="Pinto D."/>
            <person name="Vollmers J."/>
            <person name="Rivas-Marin E."/>
            <person name="Kohn T."/>
            <person name="Peeters S.H."/>
            <person name="Heuer A."/>
            <person name="Rast P."/>
            <person name="Oberbeckmann S."/>
            <person name="Bunk B."/>
            <person name="Jeske O."/>
            <person name="Meyerdierks A."/>
            <person name="Storesund J.E."/>
            <person name="Kallscheuer N."/>
            <person name="Luecker S."/>
            <person name="Lage O.M."/>
            <person name="Pohl T."/>
            <person name="Merkel B.J."/>
            <person name="Hornburger P."/>
            <person name="Mueller R.-W."/>
            <person name="Bruemmer F."/>
            <person name="Labrenz M."/>
            <person name="Spormann A.M."/>
            <person name="Op den Camp H."/>
            <person name="Overmann J."/>
            <person name="Amann R."/>
            <person name="Jetten M.S.M."/>
            <person name="Mascher T."/>
            <person name="Medema M.H."/>
            <person name="Devos D.P."/>
            <person name="Kaster A.-K."/>
            <person name="Ovreas L."/>
            <person name="Rohde M."/>
            <person name="Galperin M.Y."/>
            <person name="Jogler C."/>
        </authorList>
    </citation>
    <scope>NUCLEOTIDE SEQUENCE [LARGE SCALE GENOMIC DNA]</scope>
    <source>
        <strain evidence="18 19">Pla133</strain>
    </source>
</reference>
<keyword evidence="7 12" id="KW-0521">NADP</keyword>
<dbReference type="InterPro" id="IPR008927">
    <property type="entry name" value="6-PGluconate_DH-like_C_sf"/>
</dbReference>
<dbReference type="SUPFAM" id="SSF48179">
    <property type="entry name" value="6-phosphogluconate dehydrogenase C-terminal domain-like"/>
    <property type="match status" value="1"/>
</dbReference>
<dbReference type="InterPro" id="IPR006183">
    <property type="entry name" value="Pgluconate_DH"/>
</dbReference>
<evidence type="ECO:0000256" key="2">
    <source>
        <dbReference type="ARBA" id="ARBA00004874"/>
    </source>
</evidence>
<dbReference type="UniPathway" id="UPA00115">
    <property type="reaction ID" value="UER00410"/>
</dbReference>
<evidence type="ECO:0000256" key="14">
    <source>
        <dbReference type="PIRSR" id="PIRSR000109-2"/>
    </source>
</evidence>
<evidence type="ECO:0000256" key="5">
    <source>
        <dbReference type="ARBA" id="ARBA00013011"/>
    </source>
</evidence>
<feature type="active site" description="Proton acceptor" evidence="13">
    <location>
        <position position="185"/>
    </location>
</feature>
<dbReference type="AlphaFoldDB" id="A0A518BEE7"/>
<comment type="similarity">
    <text evidence="3 12 16">Belongs to the 6-phosphogluconate dehydrogenase family.</text>
</comment>
<evidence type="ECO:0000313" key="19">
    <source>
        <dbReference type="Proteomes" id="UP000316921"/>
    </source>
</evidence>
<dbReference type="Gene3D" id="1.10.1040.10">
    <property type="entry name" value="N-(1-d-carboxylethyl)-l-norvaline Dehydrogenase, domain 2"/>
    <property type="match status" value="1"/>
</dbReference>
<evidence type="ECO:0000256" key="10">
    <source>
        <dbReference type="ARBA" id="ARBA00023126"/>
    </source>
</evidence>
<protein>
    <recommendedName>
        <fullName evidence="6 12">6-phosphogluconate dehydrogenase, decarboxylating</fullName>
        <ecNumber evidence="5 12">1.1.1.44</ecNumber>
    </recommendedName>
</protein>
<feature type="binding site" evidence="14">
    <location>
        <position position="452"/>
    </location>
    <ligand>
        <name>substrate</name>
        <note>ligand shared between dimeric partners</note>
    </ligand>
</feature>
<keyword evidence="9 16" id="KW-0311">Gluconate utilization</keyword>
<sequence length="473" mass="50280">MTSAPLCDICVVGLGVMGANLARNFARNGLRVLAYNRSPQVAHDLAAEHPEAKFTVATTWEEVVAGLERPRRILLMVPAGGPVDAVLDALDPLLEEGDVVIDAGNSLFTETDARIARAAGRPWNFVGMGVSGGAQGALEGPSMMPGGEPQAWERLRPVLEAVAAKSEFGPCVTYCGRGSAGHFVKMVHNGIEYGDMQLIAESATLLRAGLGLDGAAVADTFGAWNRGDLDSYLIEITADIFRTPDPDVESGLLVDAILDRAGQKGTGRWTVKDSLDLGVAIPTIASAVDARVMSAGRDLRVAAQERLAPSRATLTGVTPEDIGQALFASKIASYTQGFAMLAAASAERDYGTDLAEIARIWTDGCIIRARFLGQIVEAFRSEPQPQLLVLAPDFAAAVLERLPAWRRVVAAAVTAGLPVPGLSASLAWFDTLTTARGSANVIQAQRDYFGSHTYERVDRPGEKFHTEWPRFGG</sequence>
<feature type="active site" description="Proton donor" evidence="13">
    <location>
        <position position="192"/>
    </location>
</feature>
<feature type="binding site" description="in other chain" evidence="14">
    <location>
        <position position="105"/>
    </location>
    <ligand>
        <name>substrate</name>
        <note>ligand shared between dimeric partners</note>
    </ligand>
</feature>
<dbReference type="EMBL" id="CP036287">
    <property type="protein sequence ID" value="QDU65358.1"/>
    <property type="molecule type" value="Genomic_DNA"/>
</dbReference>
<dbReference type="Proteomes" id="UP000316921">
    <property type="component" value="Chromosome"/>
</dbReference>
<keyword evidence="10 12" id="KW-0570">Pentose shunt</keyword>
<comment type="catalytic activity">
    <reaction evidence="11 12 16">
        <text>6-phospho-D-gluconate + NADP(+) = D-ribulose 5-phosphate + CO2 + NADPH</text>
        <dbReference type="Rhea" id="RHEA:10116"/>
        <dbReference type="ChEBI" id="CHEBI:16526"/>
        <dbReference type="ChEBI" id="CHEBI:57783"/>
        <dbReference type="ChEBI" id="CHEBI:58121"/>
        <dbReference type="ChEBI" id="CHEBI:58349"/>
        <dbReference type="ChEBI" id="CHEBI:58759"/>
        <dbReference type="EC" id="1.1.1.44"/>
    </reaction>
</comment>
<dbReference type="Gene3D" id="1.20.5.320">
    <property type="entry name" value="6-Phosphogluconate Dehydrogenase, domain 3"/>
    <property type="match status" value="1"/>
</dbReference>
<dbReference type="InterPro" id="IPR036291">
    <property type="entry name" value="NAD(P)-bd_dom_sf"/>
</dbReference>
<feature type="domain" description="6-phosphogluconate dehydrogenase C-terminal" evidence="17">
    <location>
        <begin position="181"/>
        <end position="469"/>
    </location>
</feature>
<dbReference type="FunFam" id="1.10.1040.10:FF:000032">
    <property type="entry name" value="6-phosphogluconate dehydrogenase, decarboxylating"/>
    <property type="match status" value="1"/>
</dbReference>
<evidence type="ECO:0000256" key="6">
    <source>
        <dbReference type="ARBA" id="ARBA00018193"/>
    </source>
</evidence>
<organism evidence="18 19">
    <name type="scientific">Engelhardtia mirabilis</name>
    <dbReference type="NCBI Taxonomy" id="2528011"/>
    <lineage>
        <taxon>Bacteria</taxon>
        <taxon>Pseudomonadati</taxon>
        <taxon>Planctomycetota</taxon>
        <taxon>Planctomycetia</taxon>
        <taxon>Planctomycetia incertae sedis</taxon>
        <taxon>Engelhardtia</taxon>
    </lineage>
</organism>
<feature type="binding site" description="in other chain" evidence="14">
    <location>
        <position position="193"/>
    </location>
    <ligand>
        <name>substrate</name>
        <note>ligand shared between dimeric partners</note>
    </ligand>
</feature>
<accession>A0A518BEE7</accession>
<dbReference type="EC" id="1.1.1.44" evidence="5 12"/>
<feature type="binding site" description="in other chain" evidence="14">
    <location>
        <begin position="131"/>
        <end position="133"/>
    </location>
    <ligand>
        <name>substrate</name>
        <note>ligand shared between dimeric partners</note>
    </ligand>
</feature>
<dbReference type="PRINTS" id="PR00076">
    <property type="entry name" value="6PGDHDRGNASE"/>
</dbReference>
<evidence type="ECO:0000256" key="9">
    <source>
        <dbReference type="ARBA" id="ARBA00023064"/>
    </source>
</evidence>
<comment type="subunit">
    <text evidence="4 12">Homodimer.</text>
</comment>
<dbReference type="RefSeq" id="WP_145061883.1">
    <property type="nucleotide sequence ID" value="NZ_CP036287.1"/>
</dbReference>
<evidence type="ECO:0000256" key="16">
    <source>
        <dbReference type="RuleBase" id="RU000485"/>
    </source>
</evidence>
<evidence type="ECO:0000256" key="15">
    <source>
        <dbReference type="PIRSR" id="PIRSR000109-3"/>
    </source>
</evidence>
<evidence type="ECO:0000256" key="12">
    <source>
        <dbReference type="PIRNR" id="PIRNR000109"/>
    </source>
</evidence>
<dbReference type="GO" id="GO:0004616">
    <property type="term" value="F:phosphogluconate dehydrogenase (decarboxylating) activity"/>
    <property type="evidence" value="ECO:0007669"/>
    <property type="project" value="UniProtKB-EC"/>
</dbReference>